<gene>
    <name evidence="2" type="ORF">phiCbK_207</name>
</gene>
<reference evidence="2 3" key="1">
    <citation type="journal article" date="2012" name="J. Virol.">
        <title>Complete Genome Sequence of Caulobacter crescentus Bacteriophage {varphi}CbK.</title>
        <authorList>
            <person name="Panis G."/>
            <person name="Lambert C."/>
            <person name="Viollier P.H."/>
        </authorList>
    </citation>
    <scope>NUCLEOTIDE SEQUENCE [LARGE SCALE GENOMIC DNA]</scope>
</reference>
<evidence type="ECO:0000313" key="2">
    <source>
        <dbReference type="EMBL" id="AFO71722.1"/>
    </source>
</evidence>
<accession>J3SKZ7</accession>
<feature type="region of interest" description="Disordered" evidence="1">
    <location>
        <begin position="1"/>
        <end position="30"/>
    </location>
</feature>
<protein>
    <submittedName>
        <fullName evidence="2">Uncharacterized protein</fullName>
    </submittedName>
</protein>
<organism evidence="2 3">
    <name type="scientific">Caulobacter phage phiCbK</name>
    <dbReference type="NCBI Taxonomy" id="2927985"/>
    <lineage>
        <taxon>Viruses</taxon>
        <taxon>Duplodnaviria</taxon>
        <taxon>Heunggongvirae</taxon>
        <taxon>Uroviricota</taxon>
        <taxon>Caudoviricetes</taxon>
        <taxon>Jeanschmidtviridae</taxon>
        <taxon>Shapirovirus</taxon>
        <taxon>Shapirovirus cbk</taxon>
    </lineage>
</organism>
<evidence type="ECO:0000313" key="3">
    <source>
        <dbReference type="Proteomes" id="UP000003766"/>
    </source>
</evidence>
<dbReference type="EMBL" id="JX163858">
    <property type="protein sequence ID" value="AFO71722.1"/>
    <property type="molecule type" value="Genomic_DNA"/>
</dbReference>
<evidence type="ECO:0000256" key="1">
    <source>
        <dbReference type="SAM" id="MobiDB-lite"/>
    </source>
</evidence>
<proteinExistence type="predicted"/>
<name>J3SKZ7_9CAUD</name>
<dbReference type="Proteomes" id="UP000003766">
    <property type="component" value="Segment"/>
</dbReference>
<sequence>MGWLALSGKRSKTPKEAKGSGPRLPRETGALIAPLGDGMTVLERAIAALGDRVRETRLCFLLDGKPCNTKDILQAAGMKFADE</sequence>